<protein>
    <recommendedName>
        <fullName evidence="1">Heterokaryon incompatibility domain-containing protein</fullName>
    </recommendedName>
</protein>
<dbReference type="AlphaFoldDB" id="A0A8H4XPU2"/>
<dbReference type="Pfam" id="PF06985">
    <property type="entry name" value="HET"/>
    <property type="match status" value="1"/>
</dbReference>
<dbReference type="PANTHER" id="PTHR33112:SF16">
    <property type="entry name" value="HETEROKARYON INCOMPATIBILITY DOMAIN-CONTAINING PROTEIN"/>
    <property type="match status" value="1"/>
</dbReference>
<feature type="domain" description="Heterokaryon incompatibility" evidence="1">
    <location>
        <begin position="51"/>
        <end position="209"/>
    </location>
</feature>
<keyword evidence="3" id="KW-1185">Reference proteome</keyword>
<organism evidence="2 3">
    <name type="scientific">Fusarium zealandicum</name>
    <dbReference type="NCBI Taxonomy" id="1053134"/>
    <lineage>
        <taxon>Eukaryota</taxon>
        <taxon>Fungi</taxon>
        <taxon>Dikarya</taxon>
        <taxon>Ascomycota</taxon>
        <taxon>Pezizomycotina</taxon>
        <taxon>Sordariomycetes</taxon>
        <taxon>Hypocreomycetidae</taxon>
        <taxon>Hypocreales</taxon>
        <taxon>Nectriaceae</taxon>
        <taxon>Fusarium</taxon>
        <taxon>Fusarium staphyleae species complex</taxon>
    </lineage>
</organism>
<reference evidence="2" key="2">
    <citation type="submission" date="2020-05" db="EMBL/GenBank/DDBJ databases">
        <authorList>
            <person name="Kim H.-S."/>
            <person name="Proctor R.H."/>
            <person name="Brown D.W."/>
        </authorList>
    </citation>
    <scope>NUCLEOTIDE SEQUENCE</scope>
    <source>
        <strain evidence="2">NRRL 22465</strain>
    </source>
</reference>
<dbReference type="Proteomes" id="UP000635477">
    <property type="component" value="Unassembled WGS sequence"/>
</dbReference>
<proteinExistence type="predicted"/>
<sequence length="536" mass="60862">MLRSCEAGEGGHDRCFCRQNPVPLPTRVLQVNPDDDHLRLYESEPGETGAYAALSHCWGPLEKRPARTTDENLSRMRSSISWSELSAVFKDAIWLCKQLGINYLWIDSLCIIQGNSADWQIESAKMAEYYSGAHLTIAVESAPDGTEPFLRESKERWQPMVYSTSDEAGSPFTYIVQEHFGIQAFAEWPYDYYQDGCRLHPTRAWTLQESLLSTRLVRFTPSDIIWECYSDSACQDVHRDLGTGDWNARRPFFALNHLQETDEQRREAAYNLWKSLVLVYSQRVCTFVKDRLPAFSGVASQFAKFFPGRYLAGIWEVHLPRGLCWSRRLGLSTSFSSRTQHLALEENVAPSWSWASLPPGVPVESPAIVTEYTELDLSLRPRILEVSCDAPENAPFGQVTNGYLLMEAPLFEVTITCTRTSPKKTTLLQYHISFGHDIGGDQRMEFKEDSSLAMENGNALRATRDCQVEYRQDPSTFHARAWVVWITGSEKECMSGLVLGQREDSAEYQRLGYLTLEKIPDGAFSGDPPRSQIRLI</sequence>
<dbReference type="EMBL" id="JABEYC010000052">
    <property type="protein sequence ID" value="KAF4983720.1"/>
    <property type="molecule type" value="Genomic_DNA"/>
</dbReference>
<dbReference type="PANTHER" id="PTHR33112">
    <property type="entry name" value="DOMAIN PROTEIN, PUTATIVE-RELATED"/>
    <property type="match status" value="1"/>
</dbReference>
<accession>A0A8H4XPU2</accession>
<comment type="caution">
    <text evidence="2">The sequence shown here is derived from an EMBL/GenBank/DDBJ whole genome shotgun (WGS) entry which is preliminary data.</text>
</comment>
<reference evidence="2" key="1">
    <citation type="journal article" date="2020" name="BMC Genomics">
        <title>Correction to: Identification and distribution of gene clusters required for synthesis of sphingolipid metabolism inhibitors in diverse species of the filamentous fungus Fusarium.</title>
        <authorList>
            <person name="Kim H.S."/>
            <person name="Lohmar J.M."/>
            <person name="Busman M."/>
            <person name="Brown D.W."/>
            <person name="Naumann T.A."/>
            <person name="Divon H.H."/>
            <person name="Lysoe E."/>
            <person name="Uhlig S."/>
            <person name="Proctor R.H."/>
        </authorList>
    </citation>
    <scope>NUCLEOTIDE SEQUENCE</scope>
    <source>
        <strain evidence="2">NRRL 22465</strain>
    </source>
</reference>
<evidence type="ECO:0000313" key="2">
    <source>
        <dbReference type="EMBL" id="KAF4983720.1"/>
    </source>
</evidence>
<dbReference type="InterPro" id="IPR010730">
    <property type="entry name" value="HET"/>
</dbReference>
<dbReference type="OrthoDB" id="3486565at2759"/>
<evidence type="ECO:0000313" key="3">
    <source>
        <dbReference type="Proteomes" id="UP000635477"/>
    </source>
</evidence>
<gene>
    <name evidence="2" type="ORF">FZEAL_936</name>
</gene>
<evidence type="ECO:0000259" key="1">
    <source>
        <dbReference type="Pfam" id="PF06985"/>
    </source>
</evidence>
<name>A0A8H4XPU2_9HYPO</name>